<dbReference type="AlphaFoldDB" id="B6G0Z5"/>
<gene>
    <name evidence="1" type="ORF">CLOHIR_01801</name>
</gene>
<accession>B6G0Z5</accession>
<evidence type="ECO:0000313" key="2">
    <source>
        <dbReference type="Proteomes" id="UP000003178"/>
    </source>
</evidence>
<keyword evidence="2" id="KW-1185">Reference proteome</keyword>
<comment type="caution">
    <text evidence="1">The sequence shown here is derived from an EMBL/GenBank/DDBJ whole genome shotgun (WGS) entry which is preliminary data.</text>
</comment>
<sequence>MVSIIFFDFFVVDVCNNQGWILFNQILKSEQEEYLRINSKNILKNS</sequence>
<name>B6G0Z5_PEPHT</name>
<dbReference type="Proteomes" id="UP000003178">
    <property type="component" value="Unassembled WGS sequence"/>
</dbReference>
<reference evidence="1 2" key="1">
    <citation type="submission" date="2008-09" db="EMBL/GenBank/DDBJ databases">
        <authorList>
            <person name="Fulton L."/>
            <person name="Clifton S."/>
            <person name="Fulton B."/>
            <person name="Xu J."/>
            <person name="Minx P."/>
            <person name="Pepin K.H."/>
            <person name="Johnson M."/>
            <person name="Thiruvilangam P."/>
            <person name="Bhonagiri V."/>
            <person name="Nash W.E."/>
            <person name="Mardis E.R."/>
            <person name="Wilson R.K."/>
        </authorList>
    </citation>
    <scope>NUCLEOTIDE SEQUENCE [LARGE SCALE GENOMIC DNA]</scope>
    <source>
        <strain evidence="1 2">DSM 13275</strain>
    </source>
</reference>
<dbReference type="EMBL" id="ABWP01000070">
    <property type="protein sequence ID" value="EEA84570.1"/>
    <property type="molecule type" value="Genomic_DNA"/>
</dbReference>
<evidence type="ECO:0000313" key="1">
    <source>
        <dbReference type="EMBL" id="EEA84570.1"/>
    </source>
</evidence>
<dbReference type="HOGENOM" id="CLU_3182051_0_0_9"/>
<organism evidence="1 2">
    <name type="scientific">Peptacetobacter hiranonis (strain DSM 13275 / JCM 10541 / KCTC 15199 / TO-931)</name>
    <name type="common">Clostridium hiranonis</name>
    <dbReference type="NCBI Taxonomy" id="500633"/>
    <lineage>
        <taxon>Bacteria</taxon>
        <taxon>Bacillati</taxon>
        <taxon>Bacillota</taxon>
        <taxon>Clostridia</taxon>
        <taxon>Peptostreptococcales</taxon>
        <taxon>Peptostreptococcaceae</taxon>
        <taxon>Peptacetobacter</taxon>
    </lineage>
</organism>
<protein>
    <submittedName>
        <fullName evidence="1">Uncharacterized protein</fullName>
    </submittedName>
</protein>
<reference evidence="1 2" key="2">
    <citation type="submission" date="2008-10" db="EMBL/GenBank/DDBJ databases">
        <title>Draft genome sequence of Clostridium hiranonis (DSM 13275).</title>
        <authorList>
            <person name="Sudarsanam P."/>
            <person name="Ley R."/>
            <person name="Guruge J."/>
            <person name="Turnbaugh P.J."/>
            <person name="Mahowald M."/>
            <person name="Liep D."/>
            <person name="Gordon J."/>
        </authorList>
    </citation>
    <scope>NUCLEOTIDE SEQUENCE [LARGE SCALE GENOMIC DNA]</scope>
    <source>
        <strain evidence="1 2">DSM 13275</strain>
    </source>
</reference>
<proteinExistence type="predicted"/>